<feature type="region of interest" description="Disordered" evidence="2">
    <location>
        <begin position="1"/>
        <end position="22"/>
    </location>
</feature>
<dbReference type="Proteomes" id="UP001255856">
    <property type="component" value="Unassembled WGS sequence"/>
</dbReference>
<feature type="compositionally biased region" description="Acidic residues" evidence="2">
    <location>
        <begin position="65"/>
        <end position="75"/>
    </location>
</feature>
<dbReference type="AlphaFoldDB" id="A0AAD9IGL5"/>
<sequence length="988" mass="100673">MEGDEVRGTDEEDGGAFTIKSGRSHALCFEEHAIGAPVRRAPAEVSTILRRTHVPVAAAAVDASSSEEEEEEDGEPVARGASTDSQEFASAAPSRMPSVLTAYASAASLDSPVQRDRAGGQAESAASSSQHEDEDGASSVLRPHAGPRAFAAPALGQEELGSSPEKRPGLSFAGLSAAAWSPVPAAGRRAPAGGLFAGLMEGLAARAKEVCSPRATPEKVPTGQSEPDREVSLAEGVAQGPQGSEERSIGTRPPAGGTPKALFGLCLSPVARPGEAAWGSGTSGSPLEDPSKGAEASPLGMAALQRSVPRNNPLFVSSPERVAGAAAHAGDTAPRGVLKAAGFAGLTAHADAGPAVHEQSAPAASTEEPASADCLPDNLLDDEEAAAPATDRGEVLIRASDIVGAQVHASPTVTPREPKPVGTVSRLASLFALAAKQPDPSDAGKGVEPSEGAGATKQEGLVEDPSLPTECTKPEPALAPEVALPRQAGQDPEDEGDLAGLEADAEAWAQARRPTWEKSAETVGGSGDFAGDVADGLVSPCHPVHPSGGFRAPPREHVAAKPAPLSASPGHLEPGIEDALDSPVRQEESLTGAALLAGFARHTSGWQASGAAAPSVAAAAGGLGPLGHSAVGSAWIGPQAAGHGAAAPDNSNGLRLSAESLRRKAAAAARAQRQAADAYDAKVAEASAAPAGTPRARLPSQSPSSQAYGTPCGVEESEGSGFIKAVPSPALQADELGIGERPKERVDGAQSSAAVDAAVPASPPPAPKMVPEALLAQAERRAEEAEGQVQRLLGMCRGYEDQIRALRLEADDMETRLRKAETRAGRVADLEWELLEARREALGLGLAQEPAAVRQSKAAGYYVSAGADTGRRASAYEVDGVHEDAGEAGWLLRAEVGGGQARDDGRVPASPAGARRAAEKRAGGPPPKPPAPQLALPSDLAAARRSRSYDVSEYDGTWGQTSPVPGNQRVTAFRPLSAGAWTLERRRH</sequence>
<feature type="region of interest" description="Disordered" evidence="2">
    <location>
        <begin position="687"/>
        <end position="714"/>
    </location>
</feature>
<organism evidence="3 4">
    <name type="scientific">Prototheca wickerhamii</name>
    <dbReference type="NCBI Taxonomy" id="3111"/>
    <lineage>
        <taxon>Eukaryota</taxon>
        <taxon>Viridiplantae</taxon>
        <taxon>Chlorophyta</taxon>
        <taxon>core chlorophytes</taxon>
        <taxon>Trebouxiophyceae</taxon>
        <taxon>Chlorellales</taxon>
        <taxon>Chlorellaceae</taxon>
        <taxon>Prototheca</taxon>
    </lineage>
</organism>
<reference evidence="3" key="1">
    <citation type="submission" date="2021-01" db="EMBL/GenBank/DDBJ databases">
        <authorList>
            <person name="Eckstrom K.M.E."/>
        </authorList>
    </citation>
    <scope>NUCLEOTIDE SEQUENCE</scope>
    <source>
        <strain evidence="3">UVCC 0001</strain>
    </source>
</reference>
<accession>A0AAD9IGL5</accession>
<keyword evidence="1" id="KW-0175">Coiled coil</keyword>
<feature type="compositionally biased region" description="Low complexity" evidence="2">
    <location>
        <begin position="119"/>
        <end position="129"/>
    </location>
</feature>
<evidence type="ECO:0000313" key="3">
    <source>
        <dbReference type="EMBL" id="KAK2076250.1"/>
    </source>
</evidence>
<proteinExistence type="predicted"/>
<evidence type="ECO:0000256" key="2">
    <source>
        <dbReference type="SAM" id="MobiDB-lite"/>
    </source>
</evidence>
<name>A0AAD9IGL5_PROWI</name>
<keyword evidence="4" id="KW-1185">Reference proteome</keyword>
<feature type="region of interest" description="Disordered" evidence="2">
    <location>
        <begin position="899"/>
        <end position="969"/>
    </location>
</feature>
<feature type="region of interest" description="Disordered" evidence="2">
    <location>
        <begin position="110"/>
        <end position="170"/>
    </location>
</feature>
<feature type="region of interest" description="Disordered" evidence="2">
    <location>
        <begin position="210"/>
        <end position="261"/>
    </location>
</feature>
<evidence type="ECO:0000313" key="4">
    <source>
        <dbReference type="Proteomes" id="UP001255856"/>
    </source>
</evidence>
<feature type="compositionally biased region" description="Low complexity" evidence="2">
    <location>
        <begin position="474"/>
        <end position="485"/>
    </location>
</feature>
<feature type="compositionally biased region" description="Polar residues" evidence="2">
    <location>
        <begin position="699"/>
        <end position="708"/>
    </location>
</feature>
<gene>
    <name evidence="3" type="ORF">QBZ16_001182</name>
</gene>
<feature type="region of interest" description="Disordered" evidence="2">
    <location>
        <begin position="274"/>
        <end position="299"/>
    </location>
</feature>
<dbReference type="EMBL" id="JASFZW010000011">
    <property type="protein sequence ID" value="KAK2076250.1"/>
    <property type="molecule type" value="Genomic_DNA"/>
</dbReference>
<evidence type="ECO:0000256" key="1">
    <source>
        <dbReference type="SAM" id="Coils"/>
    </source>
</evidence>
<feature type="region of interest" description="Disordered" evidence="2">
    <location>
        <begin position="58"/>
        <end position="96"/>
    </location>
</feature>
<feature type="region of interest" description="Disordered" evidence="2">
    <location>
        <begin position="432"/>
        <end position="586"/>
    </location>
</feature>
<feature type="coiled-coil region" evidence="1">
    <location>
        <begin position="775"/>
        <end position="823"/>
    </location>
</feature>
<feature type="compositionally biased region" description="Polar residues" evidence="2">
    <location>
        <begin position="958"/>
        <end position="969"/>
    </location>
</feature>
<comment type="caution">
    <text evidence="3">The sequence shown here is derived from an EMBL/GenBank/DDBJ whole genome shotgun (WGS) entry which is preliminary data.</text>
</comment>
<feature type="compositionally biased region" description="Low complexity" evidence="2">
    <location>
        <begin position="360"/>
        <end position="372"/>
    </location>
</feature>
<feature type="region of interest" description="Disordered" evidence="2">
    <location>
        <begin position="353"/>
        <end position="393"/>
    </location>
</feature>
<protein>
    <submittedName>
        <fullName evidence="3">Uncharacterized protein</fullName>
    </submittedName>
</protein>